<feature type="region of interest" description="Disordered" evidence="1">
    <location>
        <begin position="1"/>
        <end position="23"/>
    </location>
</feature>
<dbReference type="HOGENOM" id="CLU_586514_0_0_3"/>
<reference evidence="3 4" key="1">
    <citation type="submission" date="2008-07" db="EMBL/GenBank/DDBJ databases">
        <authorList>
            <person name="Tandeau de Marsac N."/>
            <person name="Ferriera S."/>
            <person name="Johnson J."/>
            <person name="Kravitz S."/>
            <person name="Beeson K."/>
            <person name="Sutton G."/>
            <person name="Rogers Y.-H."/>
            <person name="Friedman R."/>
            <person name="Frazier M."/>
            <person name="Venter J.C."/>
        </authorList>
    </citation>
    <scope>NUCLEOTIDE SEQUENCE [LARGE SCALE GENOMIC DNA]</scope>
    <source>
        <strain evidence="3 4">PCC 7420</strain>
    </source>
</reference>
<gene>
    <name evidence="3" type="ORF">MC7420_6736</name>
</gene>
<accession>B4VWM7</accession>
<dbReference type="STRING" id="118168.MC7420_6736"/>
<dbReference type="eggNOG" id="ENOG502ZFTQ">
    <property type="taxonomic scope" value="Bacteria"/>
</dbReference>
<proteinExistence type="predicted"/>
<evidence type="ECO:0000313" key="3">
    <source>
        <dbReference type="EMBL" id="EDX73688.1"/>
    </source>
</evidence>
<keyword evidence="2" id="KW-1133">Transmembrane helix</keyword>
<feature type="transmembrane region" description="Helical" evidence="2">
    <location>
        <begin position="30"/>
        <end position="51"/>
    </location>
</feature>
<keyword evidence="2" id="KW-0472">Membrane</keyword>
<dbReference type="AlphaFoldDB" id="B4VWM7"/>
<evidence type="ECO:0000313" key="4">
    <source>
        <dbReference type="Proteomes" id="UP000003835"/>
    </source>
</evidence>
<name>B4VWM7_9CYAN</name>
<organism evidence="3 4">
    <name type="scientific">Coleofasciculus chthonoplastes PCC 7420</name>
    <dbReference type="NCBI Taxonomy" id="118168"/>
    <lineage>
        <taxon>Bacteria</taxon>
        <taxon>Bacillati</taxon>
        <taxon>Cyanobacteriota</taxon>
        <taxon>Cyanophyceae</taxon>
        <taxon>Coleofasciculales</taxon>
        <taxon>Coleofasciculaceae</taxon>
        <taxon>Coleofasciculus</taxon>
    </lineage>
</organism>
<dbReference type="Proteomes" id="UP000003835">
    <property type="component" value="Unassembled WGS sequence"/>
</dbReference>
<protein>
    <submittedName>
        <fullName evidence="3">Uncharacterized protein</fullName>
    </submittedName>
</protein>
<sequence>MSNSALPQDNPTHLTDSSASKTRKKTRNKILIGTLAVCIGVIGLGGAGLAYRQTTRYKVSDAMEVNLKELTNTQYPANTSGLSKKFRRYNDRTLTVVKRDDTHVDFVLEPNNDHTAKIVIKNIDLELLTPKVPEWTKNDEGLEVIAFTDREWNRQQVSFPADSEHIEISGGDGFEKENLYQVALANNCINGGLWEVILTTQEDGNKAMYYQGWFDFPLGIYKQVFEKINNISYWKYWRRMEHWQDPSGTVVKTDLLRNVIDEQEVQADFPLDEKIIASGEQVRKVRTVLANNLQTWGDFYSGEHEIQFGSFVPPGYYNTDKPWGNEFWRIGQFDKAVLRNIDPVGVDETLQELELTFTDTKTNEQNKLFISGVNIKDLPQLPVENYNNGLYMPLGIGIPPFYQDYEELKANHPDKSPYFSVLLDSKGGWIDHHKVALDGVVMHRDQDDPELLHLYFLSYERMTLIAHFKVDIKSLY</sequence>
<dbReference type="OrthoDB" id="489817at2"/>
<keyword evidence="2" id="KW-0812">Transmembrane</keyword>
<dbReference type="RefSeq" id="WP_006102916.1">
    <property type="nucleotide sequence ID" value="NZ_DS989856.1"/>
</dbReference>
<dbReference type="EMBL" id="DS989856">
    <property type="protein sequence ID" value="EDX73688.1"/>
    <property type="molecule type" value="Genomic_DNA"/>
</dbReference>
<feature type="compositionally biased region" description="Polar residues" evidence="1">
    <location>
        <begin position="1"/>
        <end position="20"/>
    </location>
</feature>
<evidence type="ECO:0000256" key="1">
    <source>
        <dbReference type="SAM" id="MobiDB-lite"/>
    </source>
</evidence>
<keyword evidence="4" id="KW-1185">Reference proteome</keyword>
<evidence type="ECO:0000256" key="2">
    <source>
        <dbReference type="SAM" id="Phobius"/>
    </source>
</evidence>